<gene>
    <name evidence="3" type="ORF">BGX16_2194</name>
</gene>
<protein>
    <submittedName>
        <fullName evidence="3">Uncharacterized protein</fullName>
    </submittedName>
</protein>
<feature type="region of interest" description="Disordered" evidence="1">
    <location>
        <begin position="135"/>
        <end position="156"/>
    </location>
</feature>
<reference evidence="3 4" key="1">
    <citation type="submission" date="2017-11" db="EMBL/GenBank/DDBJ databases">
        <title>Animal gut microbial communities from fecal samples from Wisconsin, USA.</title>
        <authorList>
            <person name="Neumann A."/>
        </authorList>
    </citation>
    <scope>NUCLEOTIDE SEQUENCE [LARGE SCALE GENOMIC DNA]</scope>
    <source>
        <strain evidence="3 4">UWS3</strain>
    </source>
</reference>
<comment type="caution">
    <text evidence="3">The sequence shown here is derived from an EMBL/GenBank/DDBJ whole genome shotgun (WGS) entry which is preliminary data.</text>
</comment>
<organism evidence="3 4">
    <name type="scientific">Hallerella succinigenes</name>
    <dbReference type="NCBI Taxonomy" id="1896222"/>
    <lineage>
        <taxon>Bacteria</taxon>
        <taxon>Pseudomonadati</taxon>
        <taxon>Fibrobacterota</taxon>
        <taxon>Fibrobacteria</taxon>
        <taxon>Fibrobacterales</taxon>
        <taxon>Fibrobacteraceae</taxon>
        <taxon>Hallerella</taxon>
    </lineage>
</organism>
<accession>A0A2M9A8X2</accession>
<evidence type="ECO:0000256" key="1">
    <source>
        <dbReference type="SAM" id="MobiDB-lite"/>
    </source>
</evidence>
<keyword evidence="2" id="KW-0732">Signal</keyword>
<evidence type="ECO:0000256" key="2">
    <source>
        <dbReference type="SAM" id="SignalP"/>
    </source>
</evidence>
<feature type="chain" id="PRO_5014637586" evidence="2">
    <location>
        <begin position="24"/>
        <end position="156"/>
    </location>
</feature>
<dbReference type="PROSITE" id="PS51257">
    <property type="entry name" value="PROKAR_LIPOPROTEIN"/>
    <property type="match status" value="1"/>
</dbReference>
<sequence>MKKALIKSLILLWALFLSSCVTIRDDSAETVYSERWCYYDFNGIYRCSTCYGSECTCNISAYDLCSFGTWERACHACYESRFSDFADLYGDPRLSVCSPQALCNLCSAGNTACGPYPRAEWSIHVYTAPPPPVYYRRRHRGRPDDYPEPPPPRRKR</sequence>
<dbReference type="Proteomes" id="UP000231134">
    <property type="component" value="Unassembled WGS sequence"/>
</dbReference>
<evidence type="ECO:0000313" key="3">
    <source>
        <dbReference type="EMBL" id="PJJ42176.1"/>
    </source>
</evidence>
<evidence type="ECO:0000313" key="4">
    <source>
        <dbReference type="Proteomes" id="UP000231134"/>
    </source>
</evidence>
<dbReference type="RefSeq" id="WP_157797998.1">
    <property type="nucleotide sequence ID" value="NZ_PGEX01000001.1"/>
</dbReference>
<keyword evidence="4" id="KW-1185">Reference proteome</keyword>
<dbReference type="EMBL" id="PGEX01000001">
    <property type="protein sequence ID" value="PJJ42176.1"/>
    <property type="molecule type" value="Genomic_DNA"/>
</dbReference>
<name>A0A2M9A8X2_9BACT</name>
<dbReference type="AlphaFoldDB" id="A0A2M9A8X2"/>
<proteinExistence type="predicted"/>
<feature type="signal peptide" evidence="2">
    <location>
        <begin position="1"/>
        <end position="23"/>
    </location>
</feature>